<gene>
    <name evidence="2" type="ORF">SPACI_040700</name>
</gene>
<evidence type="ECO:0000313" key="2">
    <source>
        <dbReference type="EMBL" id="XFO73962.1"/>
    </source>
</evidence>
<organism evidence="2 3">
    <name type="scientific">Sporomusa acidovorans (strain ATCC 49682 / DSM 3132 / Mol)</name>
    <dbReference type="NCBI Taxonomy" id="1123286"/>
    <lineage>
        <taxon>Bacteria</taxon>
        <taxon>Bacillati</taxon>
        <taxon>Bacillota</taxon>
        <taxon>Negativicutes</taxon>
        <taxon>Selenomonadales</taxon>
        <taxon>Sporomusaceae</taxon>
        <taxon>Sporomusa</taxon>
    </lineage>
</organism>
<dbReference type="EMBL" id="CP155571">
    <property type="protein sequence ID" value="XFO73962.1"/>
    <property type="molecule type" value="Genomic_DNA"/>
</dbReference>
<evidence type="ECO:0000313" key="3">
    <source>
        <dbReference type="Proteomes" id="UP000216052"/>
    </source>
</evidence>
<evidence type="ECO:0000256" key="1">
    <source>
        <dbReference type="SAM" id="Coils"/>
    </source>
</evidence>
<reference evidence="2" key="1">
    <citation type="submission" date="2024-05" db="EMBL/GenBank/DDBJ databases">
        <title>Isolation and characterization of Sporomusa carbonis sp. nov., a carboxydotrophic hydrogenogen in the genus of Sporomusa isolated from a charcoal burning pile.</title>
        <authorList>
            <person name="Boeer T."/>
            <person name="Rosenbaum F."/>
            <person name="Eysell L."/>
            <person name="Mueller V."/>
            <person name="Daniel R."/>
            <person name="Poehlein A."/>
        </authorList>
    </citation>
    <scope>NUCLEOTIDE SEQUENCE [LARGE SCALE GENOMIC DNA]</scope>
    <source>
        <strain evidence="2">DSM 3132</strain>
    </source>
</reference>
<name>A0ABZ3J7T7_SPOA4</name>
<accession>A0ABZ3J7T7</accession>
<keyword evidence="1" id="KW-0175">Coiled coil</keyword>
<dbReference type="RefSeq" id="WP_093797902.1">
    <property type="nucleotide sequence ID" value="NZ_CP155571.1"/>
</dbReference>
<proteinExistence type="predicted"/>
<sequence length="244" mass="27837">MSDRRASLEEKRTANIAVMWEKEVISLRDKLMVAEFDRDKNLRVAKIAAGHILRIYKELKKSELERDEWQRKSNFYAEQVGKTKILFDEQVQCREELQRQAVHAKKVIAELQRQKAQLLLQLKRFTNEPVDIDEVGGAHEGGCGWNPQGVFCGECSSSTCKGCINQYMLENDRDWGGGTLMDNPKLNGSGCKDLTAYEAIKSADKPDEVAHRVIKLMKQLASICGFEVVERIIIKNKSTGKEYR</sequence>
<keyword evidence="3" id="KW-1185">Reference proteome</keyword>
<feature type="coiled-coil region" evidence="1">
    <location>
        <begin position="52"/>
        <end position="128"/>
    </location>
</feature>
<protein>
    <submittedName>
        <fullName evidence="2">Uncharacterized protein</fullName>
    </submittedName>
</protein>
<dbReference type="Proteomes" id="UP000216052">
    <property type="component" value="Chromosome"/>
</dbReference>